<dbReference type="Proteomes" id="UP000198964">
    <property type="component" value="Unassembled WGS sequence"/>
</dbReference>
<dbReference type="EMBL" id="FONW01000001">
    <property type="protein sequence ID" value="SFE73264.1"/>
    <property type="molecule type" value="Genomic_DNA"/>
</dbReference>
<keyword evidence="3 5" id="KW-1133">Transmembrane helix</keyword>
<dbReference type="InterPro" id="IPR003825">
    <property type="entry name" value="Colicin-V_CvpA"/>
</dbReference>
<evidence type="ECO:0000313" key="7">
    <source>
        <dbReference type="Proteomes" id="UP000198964"/>
    </source>
</evidence>
<evidence type="ECO:0000313" key="6">
    <source>
        <dbReference type="EMBL" id="SFE73264.1"/>
    </source>
</evidence>
<feature type="transmembrane region" description="Helical" evidence="5">
    <location>
        <begin position="31"/>
        <end position="53"/>
    </location>
</feature>
<name>A0A1I2CYB9_9BACT</name>
<dbReference type="PANTHER" id="PTHR37306:SF1">
    <property type="entry name" value="COLICIN V PRODUCTION PROTEIN"/>
    <property type="match status" value="1"/>
</dbReference>
<protein>
    <submittedName>
        <fullName evidence="6">Membrane protein required for colicin V production</fullName>
    </submittedName>
</protein>
<gene>
    <name evidence="6" type="ORF">SAMN05216283_101871</name>
</gene>
<feature type="transmembrane region" description="Helical" evidence="5">
    <location>
        <begin position="65"/>
        <end position="86"/>
    </location>
</feature>
<evidence type="ECO:0000256" key="2">
    <source>
        <dbReference type="ARBA" id="ARBA00022692"/>
    </source>
</evidence>
<comment type="subcellular location">
    <subcellularLocation>
        <location evidence="1">Membrane</location>
        <topology evidence="1">Multi-pass membrane protein</topology>
    </subcellularLocation>
</comment>
<sequence>MNYIDLVLGILLIIAAFRGFFNGFVAEVASLAALILGVWGAIHFSHMTANFIVETFNYHSGHLGLVAFLITFVIIVILVHLVGRAVESIVTVAALGFINRLAGILFGLIKSALILSVVLLIFDEVDENVGILPADVKEESQMYEPVRNLVPTVLPFLKFDAVDNDLFERKKQRDGKAKKMV</sequence>
<keyword evidence="2 5" id="KW-0812">Transmembrane</keyword>
<dbReference type="GO" id="GO:0009403">
    <property type="term" value="P:toxin biosynthetic process"/>
    <property type="evidence" value="ECO:0007669"/>
    <property type="project" value="InterPro"/>
</dbReference>
<dbReference type="RefSeq" id="WP_170846857.1">
    <property type="nucleotide sequence ID" value="NZ_FONW01000001.1"/>
</dbReference>
<dbReference type="STRING" id="655355.SAMN05216283_101871"/>
<evidence type="ECO:0000256" key="4">
    <source>
        <dbReference type="ARBA" id="ARBA00023136"/>
    </source>
</evidence>
<dbReference type="PANTHER" id="PTHR37306">
    <property type="entry name" value="COLICIN V PRODUCTION PROTEIN"/>
    <property type="match status" value="1"/>
</dbReference>
<feature type="transmembrane region" description="Helical" evidence="5">
    <location>
        <begin position="6"/>
        <end position="24"/>
    </location>
</feature>
<accession>A0A1I2CYB9</accession>
<proteinExistence type="predicted"/>
<dbReference type="Pfam" id="PF02674">
    <property type="entry name" value="Colicin_V"/>
    <property type="match status" value="1"/>
</dbReference>
<feature type="transmembrane region" description="Helical" evidence="5">
    <location>
        <begin position="98"/>
        <end position="122"/>
    </location>
</feature>
<organism evidence="6 7">
    <name type="scientific">Sunxiuqinia elliptica</name>
    <dbReference type="NCBI Taxonomy" id="655355"/>
    <lineage>
        <taxon>Bacteria</taxon>
        <taxon>Pseudomonadati</taxon>
        <taxon>Bacteroidota</taxon>
        <taxon>Bacteroidia</taxon>
        <taxon>Marinilabiliales</taxon>
        <taxon>Prolixibacteraceae</taxon>
        <taxon>Sunxiuqinia</taxon>
    </lineage>
</organism>
<keyword evidence="4 5" id="KW-0472">Membrane</keyword>
<evidence type="ECO:0000256" key="3">
    <source>
        <dbReference type="ARBA" id="ARBA00022989"/>
    </source>
</evidence>
<keyword evidence="7" id="KW-1185">Reference proteome</keyword>
<reference evidence="6 7" key="1">
    <citation type="submission" date="2016-10" db="EMBL/GenBank/DDBJ databases">
        <authorList>
            <person name="de Groot N.N."/>
        </authorList>
    </citation>
    <scope>NUCLEOTIDE SEQUENCE [LARGE SCALE GENOMIC DNA]</scope>
    <source>
        <strain evidence="6 7">CGMCC 1.9156</strain>
    </source>
</reference>
<evidence type="ECO:0000256" key="1">
    <source>
        <dbReference type="ARBA" id="ARBA00004141"/>
    </source>
</evidence>
<dbReference type="AlphaFoldDB" id="A0A1I2CYB9"/>
<evidence type="ECO:0000256" key="5">
    <source>
        <dbReference type="SAM" id="Phobius"/>
    </source>
</evidence>
<dbReference type="GO" id="GO:0016020">
    <property type="term" value="C:membrane"/>
    <property type="evidence" value="ECO:0007669"/>
    <property type="project" value="UniProtKB-SubCell"/>
</dbReference>